<keyword evidence="5" id="KW-0520">NAD</keyword>
<evidence type="ECO:0000256" key="3">
    <source>
        <dbReference type="ARBA" id="ARBA00022737"/>
    </source>
</evidence>
<evidence type="ECO:0000313" key="10">
    <source>
        <dbReference type="Proteomes" id="UP000467841"/>
    </source>
</evidence>
<name>A0A6D2LB25_9BRAS</name>
<dbReference type="Pfam" id="PF00931">
    <property type="entry name" value="NB-ARC"/>
    <property type="match status" value="1"/>
</dbReference>
<comment type="catalytic activity">
    <reaction evidence="6">
        <text>NAD(+) + H2O = ADP-D-ribose + nicotinamide + H(+)</text>
        <dbReference type="Rhea" id="RHEA:16301"/>
        <dbReference type="ChEBI" id="CHEBI:15377"/>
        <dbReference type="ChEBI" id="CHEBI:15378"/>
        <dbReference type="ChEBI" id="CHEBI:17154"/>
        <dbReference type="ChEBI" id="CHEBI:57540"/>
        <dbReference type="ChEBI" id="CHEBI:57967"/>
        <dbReference type="EC" id="3.2.2.6"/>
    </reaction>
    <physiologicalReaction direction="left-to-right" evidence="6">
        <dbReference type="Rhea" id="RHEA:16302"/>
    </physiologicalReaction>
</comment>
<dbReference type="FunFam" id="3.80.10.10:FF:000386">
    <property type="entry name" value="Disease resistance protein RPS4"/>
    <property type="match status" value="1"/>
</dbReference>
<evidence type="ECO:0000256" key="5">
    <source>
        <dbReference type="ARBA" id="ARBA00023027"/>
    </source>
</evidence>
<dbReference type="InterPro" id="IPR045344">
    <property type="entry name" value="C-JID"/>
</dbReference>
<feature type="region of interest" description="Disordered" evidence="7">
    <location>
        <begin position="1078"/>
        <end position="1117"/>
    </location>
</feature>
<accession>A0A6D2LB25</accession>
<evidence type="ECO:0000256" key="6">
    <source>
        <dbReference type="ARBA" id="ARBA00047304"/>
    </source>
</evidence>
<comment type="caution">
    <text evidence="9">The sequence shown here is derived from an EMBL/GenBank/DDBJ whole genome shotgun (WGS) entry which is preliminary data.</text>
</comment>
<dbReference type="Proteomes" id="UP000467841">
    <property type="component" value="Unassembled WGS sequence"/>
</dbReference>
<feature type="domain" description="TIR" evidence="8">
    <location>
        <begin position="17"/>
        <end position="180"/>
    </location>
</feature>
<dbReference type="InterPro" id="IPR011713">
    <property type="entry name" value="Leu-rich_rpt_3"/>
</dbReference>
<dbReference type="InterPro" id="IPR002182">
    <property type="entry name" value="NB-ARC"/>
</dbReference>
<dbReference type="InterPro" id="IPR035897">
    <property type="entry name" value="Toll_tir_struct_dom_sf"/>
</dbReference>
<gene>
    <name evidence="9" type="ORF">MERR_LOCUS48681</name>
</gene>
<dbReference type="InterPro" id="IPR044974">
    <property type="entry name" value="Disease_R_plants"/>
</dbReference>
<keyword evidence="3" id="KW-0677">Repeat</keyword>
<dbReference type="SUPFAM" id="SSF52540">
    <property type="entry name" value="P-loop containing nucleoside triphosphate hydrolases"/>
    <property type="match status" value="1"/>
</dbReference>
<dbReference type="SUPFAM" id="SSF52058">
    <property type="entry name" value="L domain-like"/>
    <property type="match status" value="1"/>
</dbReference>
<evidence type="ECO:0000256" key="4">
    <source>
        <dbReference type="ARBA" id="ARBA00022801"/>
    </source>
</evidence>
<dbReference type="FunFam" id="3.40.50.10140:FF:000007">
    <property type="entry name" value="Disease resistance protein (TIR-NBS-LRR class)"/>
    <property type="match status" value="1"/>
</dbReference>
<sequence>MASSSSPSRVKADTDTPQEQVFINFRGVELRYNFVSHLEKCLKRNAINAFIDTDEEKGQELNVLLKRIEGSRIALAIFSPKYTESNWCLKELAKMKERMEQSKLVVIPIFYKVEPATVKELKGEFGDNFRELVKSIDKKTKSQWKEALKSVPLLMGFTLDEKSYEGEIITKVVMEVKQVLNRLSKASLSPPECNGLSPQRHQKSRESSWGIEHRLKQLEEKLSSGLEETTRVIGVVGMPGIGKTTLARNLYEKLNDGFLSHVLIPDIHDISKQHGSKEQIDVLLGNRDWIKPGSNIVIATSDKSLIQNLVDDFYEVPRLSDRDAFKHFIHYAFDDQQGDHALELGKFRKLSKGFVHYTKGNPLALKILGAELLGKDETHWELKLAALNQHHKSPPGQSTSKMLHNVWKGSYGGLSQQQKDTLLDIACFKSLDENYVMSLLDSDGAMNEVQNLVNKFMINIYAGKVEMHDTLYMLIKELGQEATAADGKGRHMLWYHRTIMDVLQRNKGAFNVRSIFLDLSDITRKMSFHSHAFAKMSDLRYLKIYSTHCPQECDRDIKLNFPEGLQLPLNEVRCLHWLKFPLKEVPQDFNPVNLVDLKLPYSKIEHVWEDNKDTSNLKWVDLNHSRNLSTLSGLGKAQNLQELYLEGCTALKMLDIDMQNMKCLVFLNLRGCTSLQSLPEIKLISLKTLILSDCSKFKTFLVISDKLEALYLDGTTVKELPCDFLILQRLVLLNMRGCKKLKRFPCNFGELKSLEELILSGCSKLKELPESGKNMSRLEILHLDETSIEEIPIIFSVRSLCLSRNEDIRRLPDLINQFSRLQCLDLKYCTNLTHVPQLPPNLQCLDVSGCSSLKTIAKPLVCSVPVEDIHSKFIFTNCNELEIAAKEEIVVYAKQKCQFLSSALKHRNGGCVPEILFDTSFPGCEMPSWFSHEAIGSMVEFELPPHWNHNRLYGIALCVVVSFHNCQNHTNLLVKFTSEQKTREGSCPGITWKVGNLIEHADEEEKVESDHVFIGYTNCLDLVHLVEGQGPPKCAPTKASLEFIVTPTGTSGKARFEVLRSGFSFVFEPEENKVSFPRNHDEVSGNTKIKGTPTVNGCVKDQANGDESCKGPVADLH</sequence>
<proteinExistence type="predicted"/>
<dbReference type="SMART" id="SM00255">
    <property type="entry name" value="TIR"/>
    <property type="match status" value="1"/>
</dbReference>
<protein>
    <recommendedName>
        <fullName evidence="1">ADP-ribosyl cyclase/cyclic ADP-ribose hydrolase</fullName>
        <ecNumber evidence="1">3.2.2.6</ecNumber>
    </recommendedName>
</protein>
<organism evidence="9 10">
    <name type="scientific">Microthlaspi erraticum</name>
    <dbReference type="NCBI Taxonomy" id="1685480"/>
    <lineage>
        <taxon>Eukaryota</taxon>
        <taxon>Viridiplantae</taxon>
        <taxon>Streptophyta</taxon>
        <taxon>Embryophyta</taxon>
        <taxon>Tracheophyta</taxon>
        <taxon>Spermatophyta</taxon>
        <taxon>Magnoliopsida</taxon>
        <taxon>eudicotyledons</taxon>
        <taxon>Gunneridae</taxon>
        <taxon>Pentapetalae</taxon>
        <taxon>rosids</taxon>
        <taxon>malvids</taxon>
        <taxon>Brassicales</taxon>
        <taxon>Brassicaceae</taxon>
        <taxon>Coluteocarpeae</taxon>
        <taxon>Microthlaspi</taxon>
    </lineage>
</organism>
<dbReference type="SUPFAM" id="SSF52200">
    <property type="entry name" value="Toll/Interleukin receptor TIR domain"/>
    <property type="match status" value="1"/>
</dbReference>
<dbReference type="PRINTS" id="PR00364">
    <property type="entry name" value="DISEASERSIST"/>
</dbReference>
<dbReference type="GO" id="GO:0043531">
    <property type="term" value="F:ADP binding"/>
    <property type="evidence" value="ECO:0007669"/>
    <property type="project" value="InterPro"/>
</dbReference>
<evidence type="ECO:0000256" key="1">
    <source>
        <dbReference type="ARBA" id="ARBA00011982"/>
    </source>
</evidence>
<reference evidence="9" key="1">
    <citation type="submission" date="2020-01" db="EMBL/GenBank/DDBJ databases">
        <authorList>
            <person name="Mishra B."/>
        </authorList>
    </citation>
    <scope>NUCLEOTIDE SEQUENCE [LARGE SCALE GENOMIC DNA]</scope>
</reference>
<dbReference type="GO" id="GO:0061809">
    <property type="term" value="F:NAD+ nucleosidase activity, cyclic ADP-ribose generating"/>
    <property type="evidence" value="ECO:0007669"/>
    <property type="project" value="UniProtKB-EC"/>
</dbReference>
<evidence type="ECO:0000313" key="9">
    <source>
        <dbReference type="EMBL" id="CAA7061445.1"/>
    </source>
</evidence>
<dbReference type="EC" id="3.2.2.6" evidence="1"/>
<dbReference type="Gene3D" id="3.40.50.10140">
    <property type="entry name" value="Toll/interleukin-1 receptor homology (TIR) domain"/>
    <property type="match status" value="1"/>
</dbReference>
<dbReference type="InterPro" id="IPR032675">
    <property type="entry name" value="LRR_dom_sf"/>
</dbReference>
<dbReference type="GO" id="GO:0007165">
    <property type="term" value="P:signal transduction"/>
    <property type="evidence" value="ECO:0007669"/>
    <property type="project" value="InterPro"/>
</dbReference>
<dbReference type="GO" id="GO:0006952">
    <property type="term" value="P:defense response"/>
    <property type="evidence" value="ECO:0007669"/>
    <property type="project" value="InterPro"/>
</dbReference>
<evidence type="ECO:0000259" key="8">
    <source>
        <dbReference type="PROSITE" id="PS50104"/>
    </source>
</evidence>
<dbReference type="PROSITE" id="PS50104">
    <property type="entry name" value="TIR"/>
    <property type="match status" value="1"/>
</dbReference>
<evidence type="ECO:0000256" key="7">
    <source>
        <dbReference type="SAM" id="MobiDB-lite"/>
    </source>
</evidence>
<dbReference type="Pfam" id="PF20160">
    <property type="entry name" value="C-JID"/>
    <property type="match status" value="1"/>
</dbReference>
<keyword evidence="4" id="KW-0378">Hydrolase</keyword>
<dbReference type="EMBL" id="CACVBM020001873">
    <property type="protein sequence ID" value="CAA7061445.1"/>
    <property type="molecule type" value="Genomic_DNA"/>
</dbReference>
<dbReference type="Gene3D" id="3.40.50.300">
    <property type="entry name" value="P-loop containing nucleotide triphosphate hydrolases"/>
    <property type="match status" value="1"/>
</dbReference>
<dbReference type="InterPro" id="IPR000157">
    <property type="entry name" value="TIR_dom"/>
</dbReference>
<dbReference type="Pfam" id="PF01582">
    <property type="entry name" value="TIR"/>
    <property type="match status" value="1"/>
</dbReference>
<feature type="compositionally biased region" description="Polar residues" evidence="7">
    <location>
        <begin position="1084"/>
        <end position="1095"/>
    </location>
</feature>
<keyword evidence="2" id="KW-0433">Leucine-rich repeat</keyword>
<dbReference type="AlphaFoldDB" id="A0A6D2LB25"/>
<dbReference type="OrthoDB" id="1087379at2759"/>
<keyword evidence="10" id="KW-1185">Reference proteome</keyword>
<dbReference type="Gene3D" id="3.80.10.10">
    <property type="entry name" value="Ribonuclease Inhibitor"/>
    <property type="match status" value="2"/>
</dbReference>
<dbReference type="Pfam" id="PF07725">
    <property type="entry name" value="LRR_3"/>
    <property type="match status" value="1"/>
</dbReference>
<dbReference type="PANTHER" id="PTHR11017:SF424">
    <property type="entry name" value="DISEASE RESISTANCE-LIKE PROTEIN CSA1"/>
    <property type="match status" value="1"/>
</dbReference>
<dbReference type="PANTHER" id="PTHR11017">
    <property type="entry name" value="LEUCINE-RICH REPEAT-CONTAINING PROTEIN"/>
    <property type="match status" value="1"/>
</dbReference>
<dbReference type="InterPro" id="IPR027417">
    <property type="entry name" value="P-loop_NTPase"/>
</dbReference>
<evidence type="ECO:0000256" key="2">
    <source>
        <dbReference type="ARBA" id="ARBA00022614"/>
    </source>
</evidence>